<dbReference type="EMBL" id="SDMP01000009">
    <property type="protein sequence ID" value="RYR38618.1"/>
    <property type="molecule type" value="Genomic_DNA"/>
</dbReference>
<gene>
    <name evidence="1" type="ORF">Ahy_A09g043707</name>
</gene>
<dbReference type="AlphaFoldDB" id="A0A445BIV8"/>
<evidence type="ECO:0000313" key="1">
    <source>
        <dbReference type="EMBL" id="RYR38618.1"/>
    </source>
</evidence>
<dbReference type="SUPFAM" id="SSF53213">
    <property type="entry name" value="LigB-like"/>
    <property type="match status" value="1"/>
</dbReference>
<name>A0A445BIV8_ARAHY</name>
<protein>
    <recommendedName>
        <fullName evidence="3">Extradiol ring-cleavage dioxygenase class III enzyme subunit B domain-containing protein</fullName>
    </recommendedName>
</protein>
<keyword evidence="2" id="KW-1185">Reference proteome</keyword>
<organism evidence="1 2">
    <name type="scientific">Arachis hypogaea</name>
    <name type="common">Peanut</name>
    <dbReference type="NCBI Taxonomy" id="3818"/>
    <lineage>
        <taxon>Eukaryota</taxon>
        <taxon>Viridiplantae</taxon>
        <taxon>Streptophyta</taxon>
        <taxon>Embryophyta</taxon>
        <taxon>Tracheophyta</taxon>
        <taxon>Spermatophyta</taxon>
        <taxon>Magnoliopsida</taxon>
        <taxon>eudicotyledons</taxon>
        <taxon>Gunneridae</taxon>
        <taxon>Pentapetalae</taxon>
        <taxon>rosids</taxon>
        <taxon>fabids</taxon>
        <taxon>Fabales</taxon>
        <taxon>Fabaceae</taxon>
        <taxon>Papilionoideae</taxon>
        <taxon>50 kb inversion clade</taxon>
        <taxon>dalbergioids sensu lato</taxon>
        <taxon>Dalbergieae</taxon>
        <taxon>Pterocarpus clade</taxon>
        <taxon>Arachis</taxon>
    </lineage>
</organism>
<accession>A0A445BIV8</accession>
<evidence type="ECO:0000313" key="2">
    <source>
        <dbReference type="Proteomes" id="UP000289738"/>
    </source>
</evidence>
<dbReference type="Gene3D" id="3.40.830.10">
    <property type="entry name" value="LigB-like"/>
    <property type="match status" value="1"/>
</dbReference>
<comment type="caution">
    <text evidence="1">The sequence shown here is derived from an EMBL/GenBank/DDBJ whole genome shotgun (WGS) entry which is preliminary data.</text>
</comment>
<proteinExistence type="predicted"/>
<sequence>MPNINTIHVEILDSLKTQLSSSRGSTCAKEGEGTSPSVGVLCRVDEDRRHGLDLCASIYKYGTYHYELGKALTPLMDEGVLIIGSSSENHNFECHWTSQQPSSSLAS</sequence>
<dbReference type="Proteomes" id="UP000289738">
    <property type="component" value="Chromosome A09"/>
</dbReference>
<evidence type="ECO:0008006" key="3">
    <source>
        <dbReference type="Google" id="ProtNLM"/>
    </source>
</evidence>
<reference evidence="1 2" key="1">
    <citation type="submission" date="2019-01" db="EMBL/GenBank/DDBJ databases">
        <title>Sequencing of cultivated peanut Arachis hypogaea provides insights into genome evolution and oil improvement.</title>
        <authorList>
            <person name="Chen X."/>
        </authorList>
    </citation>
    <scope>NUCLEOTIDE SEQUENCE [LARGE SCALE GENOMIC DNA]</scope>
    <source>
        <strain evidence="2">cv. Fuhuasheng</strain>
        <tissue evidence="1">Leaves</tissue>
    </source>
</reference>